<dbReference type="Gene3D" id="1.10.10.10">
    <property type="entry name" value="Winged helix-like DNA-binding domain superfamily/Winged helix DNA-binding domain"/>
    <property type="match status" value="1"/>
</dbReference>
<protein>
    <submittedName>
        <fullName evidence="4">Bacterial regulatory, arsR family protein</fullName>
    </submittedName>
</protein>
<dbReference type="NCBIfam" id="NF033789">
    <property type="entry name" value="repress_SdpR"/>
    <property type="match status" value="1"/>
</dbReference>
<evidence type="ECO:0000256" key="1">
    <source>
        <dbReference type="ARBA" id="ARBA00023015"/>
    </source>
</evidence>
<dbReference type="AlphaFoldDB" id="A0A0B6ALC2"/>
<dbReference type="Pfam" id="PF01022">
    <property type="entry name" value="HTH_5"/>
    <property type="match status" value="1"/>
</dbReference>
<dbReference type="KEGG" id="bmeg:BG04_3364"/>
<dbReference type="EMBL" id="CP009920">
    <property type="protein sequence ID" value="AJI21383.1"/>
    <property type="molecule type" value="Genomic_DNA"/>
</dbReference>
<dbReference type="HOGENOM" id="CLU_097806_3_4_9"/>
<dbReference type="GO" id="GO:0003700">
    <property type="term" value="F:DNA-binding transcription factor activity"/>
    <property type="evidence" value="ECO:0007669"/>
    <property type="project" value="InterPro"/>
</dbReference>
<dbReference type="PANTHER" id="PTHR33154">
    <property type="entry name" value="TRANSCRIPTIONAL REGULATOR, ARSR FAMILY"/>
    <property type="match status" value="1"/>
</dbReference>
<dbReference type="PROSITE" id="PS50987">
    <property type="entry name" value="HTH_ARSR_2"/>
    <property type="match status" value="1"/>
</dbReference>
<keyword evidence="1" id="KW-0805">Transcription regulation</keyword>
<dbReference type="GeneID" id="93641426"/>
<dbReference type="InterPro" id="IPR036390">
    <property type="entry name" value="WH_DNA-bd_sf"/>
</dbReference>
<accession>A0A0B6ALC2</accession>
<evidence type="ECO:0000313" key="5">
    <source>
        <dbReference type="Proteomes" id="UP000031829"/>
    </source>
</evidence>
<dbReference type="FunFam" id="1.10.10.10:FF:000423">
    <property type="entry name" value="Transcriptional regulator ArsR"/>
    <property type="match status" value="1"/>
</dbReference>
<dbReference type="CDD" id="cd00090">
    <property type="entry name" value="HTH_ARSR"/>
    <property type="match status" value="1"/>
</dbReference>
<dbReference type="SUPFAM" id="SSF46785">
    <property type="entry name" value="Winged helix' DNA-binding domain"/>
    <property type="match status" value="1"/>
</dbReference>
<sequence>MNETFKALADPTRRKILELLKERDLTAGEISEYFNMTKPSISNHLKILKQADLVQDEKRGQFVIYSLNTTVFQDLIGWFFSFQKGES</sequence>
<dbReference type="PANTHER" id="PTHR33154:SF33">
    <property type="entry name" value="TRANSCRIPTIONAL REPRESSOR SDPR"/>
    <property type="match status" value="1"/>
</dbReference>
<dbReference type="InterPro" id="IPR001845">
    <property type="entry name" value="HTH_ArsR_DNA-bd_dom"/>
</dbReference>
<dbReference type="NCBIfam" id="NF033788">
    <property type="entry name" value="HTH_metalloreg"/>
    <property type="match status" value="1"/>
</dbReference>
<evidence type="ECO:0000256" key="3">
    <source>
        <dbReference type="ARBA" id="ARBA00023163"/>
    </source>
</evidence>
<dbReference type="InterPro" id="IPR011991">
    <property type="entry name" value="ArsR-like_HTH"/>
</dbReference>
<dbReference type="Proteomes" id="UP000031829">
    <property type="component" value="Chromosome"/>
</dbReference>
<dbReference type="InterPro" id="IPR047796">
    <property type="entry name" value="SdpR-like_repress"/>
</dbReference>
<name>A0A0B6ALC2_PRIM2</name>
<keyword evidence="2" id="KW-0238">DNA-binding</keyword>
<dbReference type="GO" id="GO:0003677">
    <property type="term" value="F:DNA binding"/>
    <property type="evidence" value="ECO:0007669"/>
    <property type="project" value="UniProtKB-KW"/>
</dbReference>
<dbReference type="PRINTS" id="PR00778">
    <property type="entry name" value="HTHARSR"/>
</dbReference>
<keyword evidence="3" id="KW-0804">Transcription</keyword>
<evidence type="ECO:0000256" key="2">
    <source>
        <dbReference type="ARBA" id="ARBA00023125"/>
    </source>
</evidence>
<gene>
    <name evidence="4" type="ORF">BG04_3364</name>
</gene>
<evidence type="ECO:0000313" key="4">
    <source>
        <dbReference type="EMBL" id="AJI21383.1"/>
    </source>
</evidence>
<reference evidence="4 5" key="1">
    <citation type="journal article" date="2015" name="Genome Announc.">
        <title>Complete genome sequences for 35 biothreat assay-relevant bacillus species.</title>
        <authorList>
            <person name="Johnson S.L."/>
            <person name="Daligault H.E."/>
            <person name="Davenport K.W."/>
            <person name="Jaissle J."/>
            <person name="Frey K.G."/>
            <person name="Ladner J.T."/>
            <person name="Broomall S.M."/>
            <person name="Bishop-Lilly K.A."/>
            <person name="Bruce D.C."/>
            <person name="Gibbons H.S."/>
            <person name="Coyne S.R."/>
            <person name="Lo C.C."/>
            <person name="Meincke L."/>
            <person name="Munk A.C."/>
            <person name="Koroleva G.I."/>
            <person name="Rosenzweig C.N."/>
            <person name="Palacios G.F."/>
            <person name="Redden C.L."/>
            <person name="Minogue T.D."/>
            <person name="Chain P.S."/>
        </authorList>
    </citation>
    <scope>NUCLEOTIDE SEQUENCE [LARGE SCALE GENOMIC DNA]</scope>
    <source>
        <strain evidence="5">ATCC 14581 / DSM 32 / JCM 2506 / NBRC 15308 / NCIMB 9376 / NCTC 10342 / NRRL B-14308 / VKM B-512</strain>
    </source>
</reference>
<dbReference type="SMART" id="SM00418">
    <property type="entry name" value="HTH_ARSR"/>
    <property type="match status" value="1"/>
</dbReference>
<dbReference type="InterPro" id="IPR036388">
    <property type="entry name" value="WH-like_DNA-bd_sf"/>
</dbReference>
<organism evidence="4 5">
    <name type="scientific">Priestia megaterium (strain ATCC 14581 / DSM 32 / CCUG 1817 / JCM 2506 / NBRC 15308 / NCIMB 9376 / NCTC 10342 / NRRL B-14308 / VKM B-512 / Ford 19)</name>
    <name type="common">Bacillus megaterium</name>
    <dbReference type="NCBI Taxonomy" id="1348623"/>
    <lineage>
        <taxon>Bacteria</taxon>
        <taxon>Bacillati</taxon>
        <taxon>Bacillota</taxon>
        <taxon>Bacilli</taxon>
        <taxon>Bacillales</taxon>
        <taxon>Bacillaceae</taxon>
        <taxon>Priestia</taxon>
    </lineage>
</organism>
<dbReference type="RefSeq" id="WP_013082079.1">
    <property type="nucleotide sequence ID" value="NZ_BCVB01000007.1"/>
</dbReference>
<proteinExistence type="predicted"/>
<dbReference type="InterPro" id="IPR051081">
    <property type="entry name" value="HTH_MetalResp_TranReg"/>
</dbReference>